<reference evidence="1" key="1">
    <citation type="submission" date="2020-09" db="EMBL/GenBank/DDBJ databases">
        <title>A novel bacterium of genus Bacillus, isolated from South China Sea.</title>
        <authorList>
            <person name="Huang H."/>
            <person name="Mo K."/>
            <person name="Hu Y."/>
        </authorList>
    </citation>
    <scope>NUCLEOTIDE SEQUENCE</scope>
    <source>
        <strain evidence="1">IB182487</strain>
    </source>
</reference>
<organism evidence="1 2">
    <name type="scientific">Metabacillus arenae</name>
    <dbReference type="NCBI Taxonomy" id="2771434"/>
    <lineage>
        <taxon>Bacteria</taxon>
        <taxon>Bacillati</taxon>
        <taxon>Bacillota</taxon>
        <taxon>Bacilli</taxon>
        <taxon>Bacillales</taxon>
        <taxon>Bacillaceae</taxon>
        <taxon>Metabacillus</taxon>
    </lineage>
</organism>
<dbReference type="Proteomes" id="UP000626844">
    <property type="component" value="Unassembled WGS sequence"/>
</dbReference>
<evidence type="ECO:0000313" key="2">
    <source>
        <dbReference type="Proteomes" id="UP000626844"/>
    </source>
</evidence>
<keyword evidence="2" id="KW-1185">Reference proteome</keyword>
<dbReference type="Pfam" id="PF17279">
    <property type="entry name" value="DUF5344"/>
    <property type="match status" value="1"/>
</dbReference>
<dbReference type="EMBL" id="JACXAI010000010">
    <property type="protein sequence ID" value="MBD1380445.1"/>
    <property type="molecule type" value="Genomic_DNA"/>
</dbReference>
<dbReference type="AlphaFoldDB" id="A0A926NGM6"/>
<sequence>MSEEMKIRYGEVESAISKIESSAGSFETSLLKEIAGGNELDVVNKLNELNNLLEEVGEAYKQVLKANNQSVRTTIESIKEADHNIGSSIRAR</sequence>
<proteinExistence type="predicted"/>
<comment type="caution">
    <text evidence="1">The sequence shown here is derived from an EMBL/GenBank/DDBJ whole genome shotgun (WGS) entry which is preliminary data.</text>
</comment>
<accession>A0A926NGM6</accession>
<dbReference type="InterPro" id="IPR046318">
    <property type="entry name" value="DUF5344"/>
</dbReference>
<gene>
    <name evidence="1" type="ORF">IC621_09405</name>
</gene>
<name>A0A926NGM6_9BACI</name>
<protein>
    <submittedName>
        <fullName evidence="1">YwqI/YxiC family protein</fullName>
    </submittedName>
</protein>
<evidence type="ECO:0000313" key="1">
    <source>
        <dbReference type="EMBL" id="MBD1380445.1"/>
    </source>
</evidence>